<organism evidence="2 3">
    <name type="scientific">Accipiter nisus</name>
    <name type="common">Eurasian sparrowhawk</name>
    <dbReference type="NCBI Taxonomy" id="211598"/>
    <lineage>
        <taxon>Eukaryota</taxon>
        <taxon>Metazoa</taxon>
        <taxon>Chordata</taxon>
        <taxon>Craniata</taxon>
        <taxon>Vertebrata</taxon>
        <taxon>Euteleostomi</taxon>
        <taxon>Archelosauria</taxon>
        <taxon>Archosauria</taxon>
        <taxon>Dinosauria</taxon>
        <taxon>Saurischia</taxon>
        <taxon>Theropoda</taxon>
        <taxon>Coelurosauria</taxon>
        <taxon>Aves</taxon>
        <taxon>Neognathae</taxon>
        <taxon>Neoaves</taxon>
        <taxon>Telluraves</taxon>
        <taxon>Accipitrimorphae</taxon>
        <taxon>Accipitriformes</taxon>
        <taxon>Accipitridae</taxon>
        <taxon>Accipitrinae</taxon>
        <taxon>Accipiter</taxon>
    </lineage>
</organism>
<evidence type="ECO:0000256" key="1">
    <source>
        <dbReference type="SAM" id="MobiDB-lite"/>
    </source>
</evidence>
<sequence>MADSCRSLHAQEAQVAEAKLTLPCSCPSHHATVLRRHLNSSFSQLCRIPKSLLHPKSPAPPCLPIGMTHASWPHELHIGRASPPHSQPGASEHCVIAGRSSTH</sequence>
<feature type="region of interest" description="Disordered" evidence="1">
    <location>
        <begin position="76"/>
        <end position="103"/>
    </location>
</feature>
<protein>
    <submittedName>
        <fullName evidence="2">Uncharacterized protein</fullName>
    </submittedName>
</protein>
<dbReference type="Proteomes" id="UP000694541">
    <property type="component" value="Unplaced"/>
</dbReference>
<proteinExistence type="predicted"/>
<evidence type="ECO:0000313" key="3">
    <source>
        <dbReference type="Proteomes" id="UP000694541"/>
    </source>
</evidence>
<accession>A0A8B9RUN7</accession>
<evidence type="ECO:0000313" key="2">
    <source>
        <dbReference type="Ensembl" id="ENSANIP00000010285.1"/>
    </source>
</evidence>
<dbReference type="Ensembl" id="ENSANIT00000010642.1">
    <property type="protein sequence ID" value="ENSANIP00000010285.1"/>
    <property type="gene ID" value="ENSANIG00000006953.1"/>
</dbReference>
<name>A0A8B9RUN7_9AVES</name>
<reference evidence="2" key="2">
    <citation type="submission" date="2025-09" db="UniProtKB">
        <authorList>
            <consortium name="Ensembl"/>
        </authorList>
    </citation>
    <scope>IDENTIFICATION</scope>
</reference>
<dbReference type="AlphaFoldDB" id="A0A8B9RUN7"/>
<reference evidence="2" key="1">
    <citation type="submission" date="2025-08" db="UniProtKB">
        <authorList>
            <consortium name="Ensembl"/>
        </authorList>
    </citation>
    <scope>IDENTIFICATION</scope>
</reference>
<keyword evidence="3" id="KW-1185">Reference proteome</keyword>